<evidence type="ECO:0000313" key="2">
    <source>
        <dbReference type="EMBL" id="KAA6372634.1"/>
    </source>
</evidence>
<name>A0A5J4UR30_9EUKA</name>
<dbReference type="Proteomes" id="UP000324800">
    <property type="component" value="Unassembled WGS sequence"/>
</dbReference>
<protein>
    <submittedName>
        <fullName evidence="2">Uncharacterized protein</fullName>
    </submittedName>
</protein>
<accession>A0A5J4UR30</accession>
<reference evidence="2 3" key="1">
    <citation type="submission" date="2019-03" db="EMBL/GenBank/DDBJ databases">
        <title>Single cell metagenomics reveals metabolic interactions within the superorganism composed of flagellate Streblomastix strix and complex community of Bacteroidetes bacteria on its surface.</title>
        <authorList>
            <person name="Treitli S.C."/>
            <person name="Kolisko M."/>
            <person name="Husnik F."/>
            <person name="Keeling P."/>
            <person name="Hampl V."/>
        </authorList>
    </citation>
    <scope>NUCLEOTIDE SEQUENCE [LARGE SCALE GENOMIC DNA]</scope>
    <source>
        <strain evidence="2">ST1C</strain>
    </source>
</reference>
<comment type="caution">
    <text evidence="2">The sequence shown here is derived from an EMBL/GenBank/DDBJ whole genome shotgun (WGS) entry which is preliminary data.</text>
</comment>
<evidence type="ECO:0000313" key="3">
    <source>
        <dbReference type="Proteomes" id="UP000324800"/>
    </source>
</evidence>
<organism evidence="2 3">
    <name type="scientific">Streblomastix strix</name>
    <dbReference type="NCBI Taxonomy" id="222440"/>
    <lineage>
        <taxon>Eukaryota</taxon>
        <taxon>Metamonada</taxon>
        <taxon>Preaxostyla</taxon>
        <taxon>Oxymonadida</taxon>
        <taxon>Streblomastigidae</taxon>
        <taxon>Streblomastix</taxon>
    </lineage>
</organism>
<dbReference type="AlphaFoldDB" id="A0A5J4UR30"/>
<proteinExistence type="predicted"/>
<gene>
    <name evidence="2" type="ORF">EZS28_031838</name>
</gene>
<feature type="region of interest" description="Disordered" evidence="1">
    <location>
        <begin position="179"/>
        <end position="213"/>
    </location>
</feature>
<feature type="compositionally biased region" description="Polar residues" evidence="1">
    <location>
        <begin position="200"/>
        <end position="213"/>
    </location>
</feature>
<sequence length="235" mass="27161">MGLIQTLIPVLKNKDEDLQSKILWAIIYIIRVRIREIKEGEQHPFLTPLTNDGTISQLIQIIKDGDEQPAQILAYLYKALALPFEIEKVVIEKLKRFPSNFEELALLAECKDNHNQILAKEFENQLFEYESDSLSSLRLILNILKFGTNENKIKISNAIKDKVEKLAFQNDKNKIEEEEEYLDKEEKEEIKLKAKGPQHKPTQSAQSSPLQVSSKVVTQPLRHLFLIMKFNPLPN</sequence>
<dbReference type="EMBL" id="SNRW01013429">
    <property type="protein sequence ID" value="KAA6372634.1"/>
    <property type="molecule type" value="Genomic_DNA"/>
</dbReference>
<evidence type="ECO:0000256" key="1">
    <source>
        <dbReference type="SAM" id="MobiDB-lite"/>
    </source>
</evidence>